<evidence type="ECO:0000256" key="1">
    <source>
        <dbReference type="ARBA" id="ARBA00008791"/>
    </source>
</evidence>
<dbReference type="Pfam" id="PF03860">
    <property type="entry name" value="Csp"/>
    <property type="match status" value="1"/>
</dbReference>
<dbReference type="InterPro" id="IPR005560">
    <property type="entry name" value="Csp_YhjQ"/>
</dbReference>
<dbReference type="PATRIC" id="fig|146537.3.peg.2381"/>
<comment type="similarity">
    <text evidence="1">Belongs to the universal stress protein A family.</text>
</comment>
<sequence>MTSAVQPPERPVIAGIDRGPGHEDLVRFAAREAALHGRPLQIAHAFELPLPGGSVSDEEESRSAAKASAQLVEHYERLAREEVPGLSVSGELIMGPAAAGLIERSADAELIVIGHRGSGGFPRLPLGSVSWQVATHAECPVVVVRPSETAERPDNRVVVGVDTDDASLQALDVAFLEAGLRGARLDMVHCASDTATSPTGAVTTVPVDPTWVRSGQREFFDTELGRRRDRHPGVEVNLRIEHASPGQLLVEASTGACNTTASVLSRHTGYDADITRAILQACATACEACADECSAHADQHEHCRLCAEACRSCEKACNELIQALG</sequence>
<evidence type="ECO:0000259" key="2">
    <source>
        <dbReference type="Pfam" id="PF00582"/>
    </source>
</evidence>
<accession>A0A0K8PHZ8</accession>
<dbReference type="Gene3D" id="3.40.50.620">
    <property type="entry name" value="HUPs"/>
    <property type="match status" value="2"/>
</dbReference>
<dbReference type="EMBL" id="DF968236">
    <property type="protein sequence ID" value="GAP47520.1"/>
    <property type="molecule type" value="Genomic_DNA"/>
</dbReference>
<dbReference type="InterPro" id="IPR006016">
    <property type="entry name" value="UspA"/>
</dbReference>
<dbReference type="SUPFAM" id="SSF52402">
    <property type="entry name" value="Adenine nucleotide alpha hydrolases-like"/>
    <property type="match status" value="2"/>
</dbReference>
<protein>
    <submittedName>
        <fullName evidence="3">Putative UspA domain-containing protein</fullName>
    </submittedName>
</protein>
<feature type="domain" description="UspA" evidence="2">
    <location>
        <begin position="10"/>
        <end position="145"/>
    </location>
</feature>
<dbReference type="InterPro" id="IPR014729">
    <property type="entry name" value="Rossmann-like_a/b/a_fold"/>
</dbReference>
<gene>
    <name evidence="3" type="ORF">SAZU_2257</name>
</gene>
<dbReference type="AlphaFoldDB" id="A0A0K8PHZ8"/>
<dbReference type="PANTHER" id="PTHR46268:SF6">
    <property type="entry name" value="UNIVERSAL STRESS PROTEIN UP12"/>
    <property type="match status" value="1"/>
</dbReference>
<name>A0A0K8PHZ8_STRAJ</name>
<organism evidence="3 4">
    <name type="scientific">Streptomyces azureus</name>
    <dbReference type="NCBI Taxonomy" id="146537"/>
    <lineage>
        <taxon>Bacteria</taxon>
        <taxon>Bacillati</taxon>
        <taxon>Actinomycetota</taxon>
        <taxon>Actinomycetes</taxon>
        <taxon>Kitasatosporales</taxon>
        <taxon>Streptomycetaceae</taxon>
        <taxon>Streptomyces</taxon>
    </lineage>
</organism>
<keyword evidence="4" id="KW-1185">Reference proteome</keyword>
<proteinExistence type="inferred from homology"/>
<reference evidence="3" key="1">
    <citation type="journal article" date="2015" name="Genome Announc.">
        <title>Draft Genome Sequence of Thiostrepton-Producing Streptomyces azureus ATCC 14921.</title>
        <authorList>
            <person name="Sakihara K."/>
            <person name="Maeda J."/>
            <person name="Tashiro K."/>
            <person name="Fujino Y."/>
            <person name="Kuhara S."/>
            <person name="Ohshima T."/>
            <person name="Ogata S."/>
            <person name="Doi K."/>
        </authorList>
    </citation>
    <scope>NUCLEOTIDE SEQUENCE [LARGE SCALE GENOMIC DNA]</scope>
    <source>
        <strain evidence="3">ATCC14921</strain>
    </source>
</reference>
<dbReference type="PRINTS" id="PR01438">
    <property type="entry name" value="UNVRSLSTRESS"/>
</dbReference>
<evidence type="ECO:0000313" key="3">
    <source>
        <dbReference type="EMBL" id="GAP47520.1"/>
    </source>
</evidence>
<dbReference type="Proteomes" id="UP000053859">
    <property type="component" value="Unassembled WGS sequence"/>
</dbReference>
<evidence type="ECO:0000313" key="4">
    <source>
        <dbReference type="Proteomes" id="UP000053859"/>
    </source>
</evidence>
<dbReference type="InterPro" id="IPR006015">
    <property type="entry name" value="Universal_stress_UspA"/>
</dbReference>
<dbReference type="Pfam" id="PF00582">
    <property type="entry name" value="Usp"/>
    <property type="match status" value="1"/>
</dbReference>
<dbReference type="OrthoDB" id="9784123at2"/>
<dbReference type="PANTHER" id="PTHR46268">
    <property type="entry name" value="STRESS RESPONSE PROTEIN NHAX"/>
    <property type="match status" value="1"/>
</dbReference>